<gene>
    <name evidence="2" type="ORF">HMPREF0381_0162</name>
</gene>
<evidence type="ECO:0000313" key="3">
    <source>
        <dbReference type="Proteomes" id="UP000003434"/>
    </source>
</evidence>
<keyword evidence="1" id="KW-0812">Transmembrane</keyword>
<organism evidence="2 3">
    <name type="scientific">Lachnoanaerobaculum saburreum DSM 3986</name>
    <dbReference type="NCBI Taxonomy" id="887325"/>
    <lineage>
        <taxon>Bacteria</taxon>
        <taxon>Bacillati</taxon>
        <taxon>Bacillota</taxon>
        <taxon>Clostridia</taxon>
        <taxon>Lachnospirales</taxon>
        <taxon>Lachnospiraceae</taxon>
        <taxon>Lachnoanaerobaculum</taxon>
    </lineage>
</organism>
<dbReference type="HOGENOM" id="CLU_3235375_0_0_9"/>
<keyword evidence="1" id="KW-0472">Membrane</keyword>
<evidence type="ECO:0000313" key="2">
    <source>
        <dbReference type="EMBL" id="EFU77949.1"/>
    </source>
</evidence>
<proteinExistence type="predicted"/>
<comment type="caution">
    <text evidence="2">The sequence shown here is derived from an EMBL/GenBank/DDBJ whole genome shotgun (WGS) entry which is preliminary data.</text>
</comment>
<name>E6LJM7_9FIRM</name>
<dbReference type="AlphaFoldDB" id="E6LJM7"/>
<feature type="transmembrane region" description="Helical" evidence="1">
    <location>
        <begin position="12"/>
        <end position="35"/>
    </location>
</feature>
<protein>
    <submittedName>
        <fullName evidence="2">Uncharacterized protein</fullName>
    </submittedName>
</protein>
<dbReference type="EMBL" id="AEPW01000004">
    <property type="protein sequence ID" value="EFU77949.1"/>
    <property type="molecule type" value="Genomic_DNA"/>
</dbReference>
<evidence type="ECO:0000256" key="1">
    <source>
        <dbReference type="SAM" id="Phobius"/>
    </source>
</evidence>
<reference evidence="2 3" key="1">
    <citation type="submission" date="2010-12" db="EMBL/GenBank/DDBJ databases">
        <authorList>
            <person name="Muzny D."/>
            <person name="Qin X."/>
            <person name="Deng J."/>
            <person name="Jiang H."/>
            <person name="Liu Y."/>
            <person name="Qu J."/>
            <person name="Song X.-Z."/>
            <person name="Zhang L."/>
            <person name="Thornton R."/>
            <person name="Coyle M."/>
            <person name="Francisco L."/>
            <person name="Jackson L."/>
            <person name="Javaid M."/>
            <person name="Korchina V."/>
            <person name="Kovar C."/>
            <person name="Mata R."/>
            <person name="Mathew T."/>
            <person name="Ngo R."/>
            <person name="Nguyen L."/>
            <person name="Nguyen N."/>
            <person name="Okwuonu G."/>
            <person name="Ongeri F."/>
            <person name="Pham C."/>
            <person name="Simmons D."/>
            <person name="Wilczek-Boney K."/>
            <person name="Hale W."/>
            <person name="Jakkamsetti A."/>
            <person name="Pham P."/>
            <person name="Ruth R."/>
            <person name="San Lucas F."/>
            <person name="Warren J."/>
            <person name="Zhang J."/>
            <person name="Zhao Z."/>
            <person name="Zhou C."/>
            <person name="Zhu D."/>
            <person name="Lee S."/>
            <person name="Bess C."/>
            <person name="Blankenburg K."/>
            <person name="Forbes L."/>
            <person name="Fu Q."/>
            <person name="Gubbala S."/>
            <person name="Hirani K."/>
            <person name="Jayaseelan J.C."/>
            <person name="Lara F."/>
            <person name="Munidasa M."/>
            <person name="Palculict T."/>
            <person name="Patil S."/>
            <person name="Pu L.-L."/>
            <person name="Saada N."/>
            <person name="Tang L."/>
            <person name="Weissenberger G."/>
            <person name="Zhu Y."/>
            <person name="Hemphill L."/>
            <person name="Shang Y."/>
            <person name="Youmans B."/>
            <person name="Ayvaz T."/>
            <person name="Ross M."/>
            <person name="Santibanez J."/>
            <person name="Aqrawi P."/>
            <person name="Gross S."/>
            <person name="Joshi V."/>
            <person name="Fowler G."/>
            <person name="Nazareth L."/>
            <person name="Reid J."/>
            <person name="Worley K."/>
            <person name="Petrosino J."/>
            <person name="Highlander S."/>
            <person name="Gibbs R."/>
        </authorList>
    </citation>
    <scope>NUCLEOTIDE SEQUENCE [LARGE SCALE GENOMIC DNA]</scope>
    <source>
        <strain evidence="2 3">DSM 3986</strain>
    </source>
</reference>
<accession>E6LJM7</accession>
<sequence>MRFHRTRIFMNFLHLSYQYIISIFFLYKMIALPFMDSSTQFVF</sequence>
<keyword evidence="1" id="KW-1133">Transmembrane helix</keyword>
<dbReference type="Proteomes" id="UP000003434">
    <property type="component" value="Unassembled WGS sequence"/>
</dbReference>